<dbReference type="InterPro" id="IPR007693">
    <property type="entry name" value="DNA_helicase_DnaB-like_N"/>
</dbReference>
<evidence type="ECO:0000256" key="1">
    <source>
        <dbReference type="ARBA" id="ARBA00008428"/>
    </source>
</evidence>
<evidence type="ECO:0000313" key="13">
    <source>
        <dbReference type="Proteomes" id="UP000008645"/>
    </source>
</evidence>
<evidence type="ECO:0000256" key="5">
    <source>
        <dbReference type="ARBA" id="ARBA00022806"/>
    </source>
</evidence>
<dbReference type="Pfam" id="PF00772">
    <property type="entry name" value="DnaB"/>
    <property type="match status" value="1"/>
</dbReference>
<dbReference type="InterPro" id="IPR016136">
    <property type="entry name" value="DNA_helicase_N/primase_C"/>
</dbReference>
<dbReference type="InterPro" id="IPR007694">
    <property type="entry name" value="DNA_helicase_DnaB-like_C"/>
</dbReference>
<evidence type="ECO:0000256" key="8">
    <source>
        <dbReference type="ARBA" id="ARBA00023235"/>
    </source>
</evidence>
<reference evidence="12 13" key="1">
    <citation type="journal article" date="2011" name="J. Bacteriol.">
        <title>Complete genome sequence of the hemotrophic Mycoplasma suis strain KI3806.</title>
        <authorList>
            <person name="Oehlerking J."/>
            <person name="Kube M."/>
            <person name="Felder K.M."/>
            <person name="Matter D."/>
            <person name="Wittenbrink M.M."/>
            <person name="Schwarzenbach S."/>
            <person name="Kramer M.M."/>
            <person name="Hoelzle K."/>
            <person name="Hoelzle L.E."/>
        </authorList>
    </citation>
    <scope>NUCLEOTIDE SEQUENCE [LARGE SCALE GENOMIC DNA]</scope>
    <source>
        <strain evidence="13">KI_3806</strain>
    </source>
</reference>
<dbReference type="InterPro" id="IPR027417">
    <property type="entry name" value="P-loop_NTPase"/>
</dbReference>
<keyword evidence="4" id="KW-0378">Hydrolase</keyword>
<dbReference type="Proteomes" id="UP000008645">
    <property type="component" value="Chromosome"/>
</dbReference>
<organism evidence="12 13">
    <name type="scientific">Mycoplasma suis (strain KI_3806)</name>
    <dbReference type="NCBI Taxonomy" id="708248"/>
    <lineage>
        <taxon>Bacteria</taxon>
        <taxon>Bacillati</taxon>
        <taxon>Mycoplasmatota</taxon>
        <taxon>Mollicutes</taxon>
        <taxon>Mycoplasmataceae</taxon>
        <taxon>Mycoplasma</taxon>
    </lineage>
</organism>
<dbReference type="GO" id="GO:0006260">
    <property type="term" value="P:DNA replication"/>
    <property type="evidence" value="ECO:0007669"/>
    <property type="project" value="UniProtKB-KW"/>
</dbReference>
<dbReference type="GO" id="GO:0003677">
    <property type="term" value="F:DNA binding"/>
    <property type="evidence" value="ECO:0007669"/>
    <property type="project" value="UniProtKB-KW"/>
</dbReference>
<dbReference type="Gene3D" id="1.10.860.10">
    <property type="entry name" value="DNAb Helicase, Chain A"/>
    <property type="match status" value="1"/>
</dbReference>
<evidence type="ECO:0000256" key="9">
    <source>
        <dbReference type="ARBA" id="ARBA00044969"/>
    </source>
</evidence>
<evidence type="ECO:0000256" key="4">
    <source>
        <dbReference type="ARBA" id="ARBA00022801"/>
    </source>
</evidence>
<gene>
    <name evidence="12" type="primary">dnaC</name>
    <name evidence="12" type="ORF">MSUIS_00220</name>
</gene>
<dbReference type="SUPFAM" id="SSF48024">
    <property type="entry name" value="N-terminal domain of DnaB helicase"/>
    <property type="match status" value="1"/>
</dbReference>
<keyword evidence="7" id="KW-0238">DNA-binding</keyword>
<evidence type="ECO:0000256" key="6">
    <source>
        <dbReference type="ARBA" id="ARBA00022840"/>
    </source>
</evidence>
<comment type="catalytic activity">
    <reaction evidence="10">
        <text>ATP + H2O = ADP + phosphate + H(+)</text>
        <dbReference type="Rhea" id="RHEA:13065"/>
        <dbReference type="ChEBI" id="CHEBI:15377"/>
        <dbReference type="ChEBI" id="CHEBI:15378"/>
        <dbReference type="ChEBI" id="CHEBI:30616"/>
        <dbReference type="ChEBI" id="CHEBI:43474"/>
        <dbReference type="ChEBI" id="CHEBI:456216"/>
        <dbReference type="EC" id="5.6.2.3"/>
    </reaction>
</comment>
<dbReference type="RefSeq" id="WP_013608728.1">
    <property type="nucleotide sequence ID" value="NC_015153.1"/>
</dbReference>
<evidence type="ECO:0000256" key="7">
    <source>
        <dbReference type="ARBA" id="ARBA00023125"/>
    </source>
</evidence>
<dbReference type="AlphaFoldDB" id="F0V2P3"/>
<dbReference type="SUPFAM" id="SSF52540">
    <property type="entry name" value="P-loop containing nucleoside triphosphate hydrolases"/>
    <property type="match status" value="1"/>
</dbReference>
<dbReference type="GO" id="GO:0016787">
    <property type="term" value="F:hydrolase activity"/>
    <property type="evidence" value="ECO:0007669"/>
    <property type="project" value="UniProtKB-KW"/>
</dbReference>
<evidence type="ECO:0000256" key="10">
    <source>
        <dbReference type="ARBA" id="ARBA00048954"/>
    </source>
</evidence>
<dbReference type="Pfam" id="PF03796">
    <property type="entry name" value="DnaB_C"/>
    <property type="match status" value="1"/>
</dbReference>
<keyword evidence="8" id="KW-0413">Isomerase</keyword>
<dbReference type="HOGENOM" id="CLU_005373_0_1_14"/>
<evidence type="ECO:0000259" key="11">
    <source>
        <dbReference type="PROSITE" id="PS51199"/>
    </source>
</evidence>
<dbReference type="PANTHER" id="PTHR30153:SF2">
    <property type="entry name" value="REPLICATIVE DNA HELICASE"/>
    <property type="match status" value="1"/>
</dbReference>
<name>F0V2P3_MYCS3</name>
<dbReference type="GO" id="GO:0005829">
    <property type="term" value="C:cytosol"/>
    <property type="evidence" value="ECO:0007669"/>
    <property type="project" value="TreeGrafter"/>
</dbReference>
<protein>
    <recommendedName>
        <fullName evidence="9">DNA 5'-3' helicase</fullName>
        <ecNumber evidence="9">5.6.2.3</ecNumber>
    </recommendedName>
</protein>
<evidence type="ECO:0000256" key="3">
    <source>
        <dbReference type="ARBA" id="ARBA00022741"/>
    </source>
</evidence>
<comment type="similarity">
    <text evidence="1">Belongs to the helicase family. DnaB subfamily.</text>
</comment>
<dbReference type="KEGG" id="msk:MSUIS_00220"/>
<accession>F0V2P3</accession>
<feature type="domain" description="SF4 helicase" evidence="11">
    <location>
        <begin position="171"/>
        <end position="478"/>
    </location>
</feature>
<dbReference type="InterPro" id="IPR036185">
    <property type="entry name" value="DNA_heli_DnaB-like_N_sf"/>
</dbReference>
<dbReference type="PANTHER" id="PTHR30153">
    <property type="entry name" value="REPLICATIVE DNA HELICASE DNAB"/>
    <property type="match status" value="1"/>
</dbReference>
<dbReference type="PROSITE" id="PS51199">
    <property type="entry name" value="SF4_HELICASE"/>
    <property type="match status" value="1"/>
</dbReference>
<dbReference type="Gene3D" id="3.40.50.300">
    <property type="entry name" value="P-loop containing nucleotide triphosphate hydrolases"/>
    <property type="match status" value="1"/>
</dbReference>
<keyword evidence="5" id="KW-0347">Helicase</keyword>
<keyword evidence="2" id="KW-0235">DNA replication</keyword>
<dbReference type="CDD" id="cd00984">
    <property type="entry name" value="DnaB_C"/>
    <property type="match status" value="1"/>
</dbReference>
<dbReference type="GO" id="GO:0043139">
    <property type="term" value="F:5'-3' DNA helicase activity"/>
    <property type="evidence" value="ECO:0007669"/>
    <property type="project" value="UniProtKB-EC"/>
</dbReference>
<dbReference type="OrthoDB" id="9773982at2"/>
<dbReference type="EC" id="5.6.2.3" evidence="9"/>
<proteinExistence type="inferred from homology"/>
<keyword evidence="3" id="KW-0547">Nucleotide-binding</keyword>
<keyword evidence="6" id="KW-0067">ATP-binding</keyword>
<sequence length="478" mass="55843">MSFEVEKAEKAVLSSYIYHYLEIINFAELESVPLEFFVREEARAIFKVLLEMEVQSKGYDPILIYETLKRQNNIDFLNRCSRYLEELPRESQYINFKKYLSILQANWIKKQLSGLTIEIQNTSLSHNNIDEFLQKWHESFIDITTKNSKLNYLISSEVIKCYEELVRRNQNNKNITFLRTGFPVLDAKIRGLKPGQFIVIASRPGVGKTTFALNLIENNLSRVLIDKEQKLNPAIGVFSLEMTNESIMEKLIALRSKMELFKLHRIMEDKSIHTEDWATYTAAKEDIGKTNLLFCDDTNITINKIISTIKFWNRKYDLKVVIIDYLQLINLPLEKELNSNITTHQKISLISRQLKILSIELDVCILSLSQLNRKLEERKGMERVPVLSDLRDSGSIEQDADIVMFLYPFIQREEKFNRRDDDEDDEFGFGEIEEYSAPEIRSRSEQTVVLKIGKNRHGPIGSINFKFEKEFGKFSISR</sequence>
<evidence type="ECO:0000313" key="12">
    <source>
        <dbReference type="EMBL" id="CBZ40115.1"/>
    </source>
</evidence>
<dbReference type="EMBL" id="FQ790233">
    <property type="protein sequence ID" value="CBZ40115.1"/>
    <property type="molecule type" value="Genomic_DNA"/>
</dbReference>
<dbReference type="GO" id="GO:0005524">
    <property type="term" value="F:ATP binding"/>
    <property type="evidence" value="ECO:0007669"/>
    <property type="project" value="UniProtKB-KW"/>
</dbReference>
<evidence type="ECO:0000256" key="2">
    <source>
        <dbReference type="ARBA" id="ARBA00022705"/>
    </source>
</evidence>